<dbReference type="Gene3D" id="2.60.40.150">
    <property type="entry name" value="C2 domain"/>
    <property type="match status" value="1"/>
</dbReference>
<feature type="compositionally biased region" description="Low complexity" evidence="1">
    <location>
        <begin position="370"/>
        <end position="381"/>
    </location>
</feature>
<dbReference type="AlphaFoldDB" id="W2YZT6"/>
<feature type="region of interest" description="Disordered" evidence="1">
    <location>
        <begin position="270"/>
        <end position="292"/>
    </location>
</feature>
<gene>
    <name evidence="3" type="ORF">F442_12421</name>
</gene>
<feature type="compositionally biased region" description="Basic and acidic residues" evidence="1">
    <location>
        <begin position="334"/>
        <end position="343"/>
    </location>
</feature>
<feature type="compositionally biased region" description="Basic and acidic residues" evidence="1">
    <location>
        <begin position="439"/>
        <end position="452"/>
    </location>
</feature>
<evidence type="ECO:0000256" key="1">
    <source>
        <dbReference type="SAM" id="MobiDB-lite"/>
    </source>
</evidence>
<protein>
    <recommendedName>
        <fullName evidence="2">C2 domain-containing protein</fullName>
    </recommendedName>
</protein>
<dbReference type="InterPro" id="IPR000008">
    <property type="entry name" value="C2_dom"/>
</dbReference>
<dbReference type="SUPFAM" id="SSF49562">
    <property type="entry name" value="C2 domain (Calcium/lipid-binding domain, CaLB)"/>
    <property type="match status" value="1"/>
</dbReference>
<proteinExistence type="predicted"/>
<feature type="compositionally biased region" description="Acidic residues" evidence="1">
    <location>
        <begin position="476"/>
        <end position="487"/>
    </location>
</feature>
<feature type="compositionally biased region" description="Acidic residues" evidence="1">
    <location>
        <begin position="612"/>
        <end position="631"/>
    </location>
</feature>
<dbReference type="EMBL" id="ANIY01002569">
    <property type="protein sequence ID" value="ETP40206.1"/>
    <property type="molecule type" value="Genomic_DNA"/>
</dbReference>
<name>W2YZT6_PHYNI</name>
<feature type="compositionally biased region" description="Low complexity" evidence="1">
    <location>
        <begin position="141"/>
        <end position="150"/>
    </location>
</feature>
<evidence type="ECO:0000313" key="3">
    <source>
        <dbReference type="EMBL" id="ETP40206.1"/>
    </source>
</evidence>
<feature type="compositionally biased region" description="Acidic residues" evidence="1">
    <location>
        <begin position="567"/>
        <end position="579"/>
    </location>
</feature>
<dbReference type="PANTHER" id="PTHR47052">
    <property type="entry name" value="CONSERVED SERINE PROLINE-RICH PROTEIN (AFU_ORTHOLOGUE AFUA_2G01790)"/>
    <property type="match status" value="1"/>
</dbReference>
<organism evidence="3 4">
    <name type="scientific">Phytophthora nicotianae P10297</name>
    <dbReference type="NCBI Taxonomy" id="1317064"/>
    <lineage>
        <taxon>Eukaryota</taxon>
        <taxon>Sar</taxon>
        <taxon>Stramenopiles</taxon>
        <taxon>Oomycota</taxon>
        <taxon>Peronosporomycetes</taxon>
        <taxon>Peronosporales</taxon>
        <taxon>Peronosporaceae</taxon>
        <taxon>Phytophthora</taxon>
    </lineage>
</organism>
<evidence type="ECO:0000259" key="2">
    <source>
        <dbReference type="PROSITE" id="PS50004"/>
    </source>
</evidence>
<dbReference type="PROSITE" id="PS50004">
    <property type="entry name" value="C2"/>
    <property type="match status" value="1"/>
</dbReference>
<feature type="region of interest" description="Disordered" evidence="1">
    <location>
        <begin position="307"/>
        <end position="635"/>
    </location>
</feature>
<dbReference type="Proteomes" id="UP000018948">
    <property type="component" value="Unassembled WGS sequence"/>
</dbReference>
<dbReference type="InterPro" id="IPR052981">
    <property type="entry name" value="Ingression_C2_domain"/>
</dbReference>
<reference evidence="3 4" key="1">
    <citation type="submission" date="2013-11" db="EMBL/GenBank/DDBJ databases">
        <title>The Genome Sequence of Phytophthora parasitica P10297.</title>
        <authorList>
            <consortium name="The Broad Institute Genomics Platform"/>
            <person name="Russ C."/>
            <person name="Tyler B."/>
            <person name="Panabieres F."/>
            <person name="Shan W."/>
            <person name="Tripathy S."/>
            <person name="Grunwald N."/>
            <person name="Machado M."/>
            <person name="Johnson C.S."/>
            <person name="Walker B."/>
            <person name="Young S.K."/>
            <person name="Zeng Q."/>
            <person name="Gargeya S."/>
            <person name="Fitzgerald M."/>
            <person name="Haas B."/>
            <person name="Abouelleil A."/>
            <person name="Allen A.W."/>
            <person name="Alvarado L."/>
            <person name="Arachchi H.M."/>
            <person name="Berlin A.M."/>
            <person name="Chapman S.B."/>
            <person name="Gainer-Dewar J."/>
            <person name="Goldberg J."/>
            <person name="Griggs A."/>
            <person name="Gujja S."/>
            <person name="Hansen M."/>
            <person name="Howarth C."/>
            <person name="Imamovic A."/>
            <person name="Ireland A."/>
            <person name="Larimer J."/>
            <person name="McCowan C."/>
            <person name="Murphy C."/>
            <person name="Pearson M."/>
            <person name="Poon T.W."/>
            <person name="Priest M."/>
            <person name="Roberts A."/>
            <person name="Saif S."/>
            <person name="Shea T."/>
            <person name="Sisk P."/>
            <person name="Sykes S."/>
            <person name="Wortman J."/>
            <person name="Nusbaum C."/>
            <person name="Birren B."/>
        </authorList>
    </citation>
    <scope>NUCLEOTIDE SEQUENCE [LARGE SCALE GENOMIC DNA]</scope>
    <source>
        <strain evidence="3 4">P10297</strain>
    </source>
</reference>
<feature type="compositionally biased region" description="Low complexity" evidence="1">
    <location>
        <begin position="541"/>
        <end position="566"/>
    </location>
</feature>
<feature type="region of interest" description="Disordered" evidence="1">
    <location>
        <begin position="127"/>
        <end position="177"/>
    </location>
</feature>
<feature type="compositionally biased region" description="Low complexity" evidence="1">
    <location>
        <begin position="453"/>
        <end position="471"/>
    </location>
</feature>
<dbReference type="SMART" id="SM00239">
    <property type="entry name" value="C2"/>
    <property type="match status" value="1"/>
</dbReference>
<feature type="compositionally biased region" description="Low complexity" evidence="1">
    <location>
        <begin position="165"/>
        <end position="177"/>
    </location>
</feature>
<feature type="compositionally biased region" description="Polar residues" evidence="1">
    <location>
        <begin position="344"/>
        <end position="362"/>
    </location>
</feature>
<dbReference type="OrthoDB" id="168365at2759"/>
<feature type="domain" description="C2" evidence="2">
    <location>
        <begin position="71"/>
        <end position="249"/>
    </location>
</feature>
<feature type="compositionally biased region" description="Basic and acidic residues" evidence="1">
    <location>
        <begin position="595"/>
        <end position="606"/>
    </location>
</feature>
<evidence type="ECO:0000313" key="4">
    <source>
        <dbReference type="Proteomes" id="UP000018948"/>
    </source>
</evidence>
<comment type="caution">
    <text evidence="3">The sequence shown here is derived from an EMBL/GenBank/DDBJ whole genome shotgun (WGS) entry which is preliminary data.</text>
</comment>
<feature type="compositionally biased region" description="Polar residues" evidence="1">
    <location>
        <begin position="488"/>
        <end position="507"/>
    </location>
</feature>
<dbReference type="PANTHER" id="PTHR47052:SF3">
    <property type="entry name" value="INGRESSION PROTEIN 1"/>
    <property type="match status" value="1"/>
</dbReference>
<feature type="compositionally biased region" description="Polar residues" evidence="1">
    <location>
        <begin position="270"/>
        <end position="282"/>
    </location>
</feature>
<sequence length="737" mass="81609">MAKAPESGTTVRRRAVAKKWHNVKARPAPYEGEELNNVGSQQSAAVARLAENCSLSAPIVGSSNSSAMDAAYERPASTSSYFARPLPPSRLLLRVYSAECLRHVSSHGTYCKIYVGSTEMVRGSGAFARRSQKLKPSASTHSLGGLLHSSRGNTAQPPTTPLPPTSSSEGDLSGPSSKMRVLKTQVQKGKRPDPVWNEKFDIPVLDPNEDVLSIRVKAARLMSSPAIGACSIPLKYLTMQGSSTTDRWVDLKLGKKDAGRIRLQLRLVASSRQRNQQNSDTHLSLPAEETPEQIAARNKTLRRDHKYHRSARHFDGRPVTSSVLGSSSGSNKSASDKDDDQKRVPSTPTTLRDNSASATSNESIDDSEPASDVSVSPVASPLHKRASKEDDSKSTAVTRQPRESFDSFAETPDTSIPSPAVAPSTKDLDASYAHRGTMRRSELERSKMKMTEISRTSRISRSSRSSRSSSSQVHLEDDDFDDLDEYDNTSAATKRWTGNHTKLSVLSSLDPRESSRMDFDDDIEYERDTLDKRKTSVHNGSSSIALSSTASSTLDPRGSSRFSFSDSDSDGEVEEDDEVKSEKVREQQRQQWQMEQRKMQLARIKEVSQSMSDDDSDEDSEDDDECDEELEQERASTRIQFTPALANLLGRESMNVLFEDEDEEEEEESPEPYKMSEEFVPISKHPLRCLSILWTVHCAGRVLIENSPSSTLFTSTTPNLTLQCVIQLRCRCPVRQF</sequence>
<dbReference type="CDD" id="cd00030">
    <property type="entry name" value="C2"/>
    <property type="match status" value="1"/>
</dbReference>
<dbReference type="Pfam" id="PF00168">
    <property type="entry name" value="C2"/>
    <property type="match status" value="1"/>
</dbReference>
<dbReference type="InterPro" id="IPR035892">
    <property type="entry name" value="C2_domain_sf"/>
</dbReference>
<feature type="compositionally biased region" description="Low complexity" evidence="1">
    <location>
        <begin position="321"/>
        <end position="333"/>
    </location>
</feature>
<accession>W2YZT6</accession>